<gene>
    <name evidence="10" type="primary">GUCY1B1-L</name>
    <name evidence="10" type="ORF">Hamer_G023902</name>
</gene>
<dbReference type="GO" id="GO:0000166">
    <property type="term" value="F:nucleotide binding"/>
    <property type="evidence" value="ECO:0007669"/>
    <property type="project" value="UniProtKB-KW"/>
</dbReference>
<dbReference type="PROSITE" id="PS00452">
    <property type="entry name" value="GUANYLATE_CYCLASE_1"/>
    <property type="match status" value="1"/>
</dbReference>
<evidence type="ECO:0000256" key="4">
    <source>
        <dbReference type="ARBA" id="ARBA00022741"/>
    </source>
</evidence>
<dbReference type="PANTHER" id="PTHR45655">
    <property type="entry name" value="GUANYLATE CYCLASE SOLUBLE SUBUNIT BETA-2"/>
    <property type="match status" value="1"/>
</dbReference>
<keyword evidence="4" id="KW-0547">Nucleotide-binding</keyword>
<dbReference type="AlphaFoldDB" id="A0A8J5MK09"/>
<dbReference type="PROSITE" id="PS50125">
    <property type="entry name" value="GUANYLATE_CYCLASE_2"/>
    <property type="match status" value="1"/>
</dbReference>
<reference evidence="10" key="1">
    <citation type="journal article" date="2021" name="Sci. Adv.">
        <title>The American lobster genome reveals insights on longevity, neural, and immune adaptations.</title>
        <authorList>
            <person name="Polinski J.M."/>
            <person name="Zimin A.V."/>
            <person name="Clark K.F."/>
            <person name="Kohn A.B."/>
            <person name="Sadowski N."/>
            <person name="Timp W."/>
            <person name="Ptitsyn A."/>
            <person name="Khanna P."/>
            <person name="Romanova D.Y."/>
            <person name="Williams P."/>
            <person name="Greenwood S.J."/>
            <person name="Moroz L.L."/>
            <person name="Walt D.R."/>
            <person name="Bodnar A.G."/>
        </authorList>
    </citation>
    <scope>NUCLEOTIDE SEQUENCE</scope>
    <source>
        <strain evidence="10">GMGI-L3</strain>
    </source>
</reference>
<comment type="cofactor">
    <cofactor evidence="1">
        <name>heme</name>
        <dbReference type="ChEBI" id="CHEBI:30413"/>
    </cofactor>
</comment>
<dbReference type="InterPro" id="IPR001054">
    <property type="entry name" value="A/G_cyclase"/>
</dbReference>
<accession>A0A8J5MK09</accession>
<dbReference type="InterPro" id="IPR042463">
    <property type="entry name" value="HNOB_dom_associated_sf"/>
</dbReference>
<keyword evidence="5" id="KW-0408">Iron</keyword>
<name>A0A8J5MK09_HOMAM</name>
<feature type="domain" description="Guanylate cyclase" evidence="9">
    <location>
        <begin position="226"/>
        <end position="411"/>
    </location>
</feature>
<keyword evidence="6 7" id="KW-0456">Lyase</keyword>
<protein>
    <submittedName>
        <fullName evidence="10">Guanylate cyclase soluble subunit beta-1-like</fullName>
    </submittedName>
</protein>
<feature type="region of interest" description="Disordered" evidence="8">
    <location>
        <begin position="331"/>
        <end position="370"/>
    </location>
</feature>
<feature type="region of interest" description="Disordered" evidence="8">
    <location>
        <begin position="1"/>
        <end position="50"/>
    </location>
</feature>
<dbReference type="GO" id="GO:0004383">
    <property type="term" value="F:guanylate cyclase activity"/>
    <property type="evidence" value="ECO:0007669"/>
    <property type="project" value="UniProtKB-EC"/>
</dbReference>
<evidence type="ECO:0000313" key="10">
    <source>
        <dbReference type="EMBL" id="KAG7154264.1"/>
    </source>
</evidence>
<dbReference type="EMBL" id="JAHLQT010044720">
    <property type="protein sequence ID" value="KAG7154264.1"/>
    <property type="molecule type" value="Genomic_DNA"/>
</dbReference>
<evidence type="ECO:0000256" key="1">
    <source>
        <dbReference type="ARBA" id="ARBA00001971"/>
    </source>
</evidence>
<dbReference type="FunFam" id="3.30.450.260:FF:000001">
    <property type="entry name" value="guanylate cyclase soluble subunit beta-1 isoform X1"/>
    <property type="match status" value="1"/>
</dbReference>
<dbReference type="InterPro" id="IPR018297">
    <property type="entry name" value="A/G_cyclase_CS"/>
</dbReference>
<dbReference type="GO" id="GO:0008074">
    <property type="term" value="C:guanylate cyclase complex, soluble"/>
    <property type="evidence" value="ECO:0007669"/>
    <property type="project" value="TreeGrafter"/>
</dbReference>
<dbReference type="SUPFAM" id="SSF55073">
    <property type="entry name" value="Nucleotide cyclase"/>
    <property type="match status" value="1"/>
</dbReference>
<evidence type="ECO:0000256" key="6">
    <source>
        <dbReference type="ARBA" id="ARBA00023239"/>
    </source>
</evidence>
<proteinExistence type="inferred from homology"/>
<keyword evidence="11" id="KW-1185">Reference proteome</keyword>
<dbReference type="InterPro" id="IPR029787">
    <property type="entry name" value="Nucleotide_cyclase"/>
</dbReference>
<organism evidence="10 11">
    <name type="scientific">Homarus americanus</name>
    <name type="common">American lobster</name>
    <dbReference type="NCBI Taxonomy" id="6706"/>
    <lineage>
        <taxon>Eukaryota</taxon>
        <taxon>Metazoa</taxon>
        <taxon>Ecdysozoa</taxon>
        <taxon>Arthropoda</taxon>
        <taxon>Crustacea</taxon>
        <taxon>Multicrustacea</taxon>
        <taxon>Malacostraca</taxon>
        <taxon>Eumalacostraca</taxon>
        <taxon>Eucarida</taxon>
        <taxon>Decapoda</taxon>
        <taxon>Pleocyemata</taxon>
        <taxon>Astacidea</taxon>
        <taxon>Nephropoidea</taxon>
        <taxon>Nephropidae</taxon>
        <taxon>Homarus</taxon>
    </lineage>
</organism>
<dbReference type="Proteomes" id="UP000747542">
    <property type="component" value="Unassembled WGS sequence"/>
</dbReference>
<dbReference type="Pfam" id="PF00211">
    <property type="entry name" value="Guanylate_cyc"/>
    <property type="match status" value="1"/>
</dbReference>
<evidence type="ECO:0000259" key="9">
    <source>
        <dbReference type="PROSITE" id="PS50125"/>
    </source>
</evidence>
<evidence type="ECO:0000256" key="8">
    <source>
        <dbReference type="SAM" id="MobiDB-lite"/>
    </source>
</evidence>
<dbReference type="GO" id="GO:0019934">
    <property type="term" value="P:cGMP-mediated signaling"/>
    <property type="evidence" value="ECO:0007669"/>
    <property type="project" value="TreeGrafter"/>
</dbReference>
<evidence type="ECO:0000256" key="2">
    <source>
        <dbReference type="ARBA" id="ARBA00022617"/>
    </source>
</evidence>
<feature type="compositionally biased region" description="Basic and acidic residues" evidence="8">
    <location>
        <begin position="14"/>
        <end position="44"/>
    </location>
</feature>
<sequence>MKEMKKRRRKERRKEKEKQGRKEGRREGEGGRKEKIKVREEGRKERRLKKEPKISPRTFCQVCPFHLMFDRDLKIHQSGDSISRVLPAVCSTDGSLDQLFDVVRPHMELTFDNILSHINTIYVLQTKEGLISTRGDNRELGSDQGCLRLKGQVIYLPETDLMLYVCSPSVLNLDDLYRRGLFLSDIPLHDATRDLVLLSEKFEAEYNLTTNLEILTDKLQHTHRELESIVGFTDYCSRHTDIEGASKIVKMLNDLYTACDVLTDEVKNPNVYKVRSSRKVETVGDKYMAVSGLPETCVHHARCIGNLALDMMDKASGVIVDGQRVVVVGGKDGRRKGGRREGGGVRKGWEGGKEEGWLDGDKERRRGEGEKREKHITIGIHSGEAVTGVIGQRMPRYCLFGNTVNITSRTETTGEKGRINVSEDAYSYLQEPENYDPSFVFTYRGPVPMKGRKEPMQVWFLNRKKPN</sequence>
<comment type="caution">
    <text evidence="10">The sequence shown here is derived from an EMBL/GenBank/DDBJ whole genome shotgun (WGS) entry which is preliminary data.</text>
</comment>
<comment type="similarity">
    <text evidence="7">Belongs to the adenylyl cyclase class-4/guanylyl cyclase family.</text>
</comment>
<evidence type="ECO:0000256" key="7">
    <source>
        <dbReference type="RuleBase" id="RU000405"/>
    </source>
</evidence>
<dbReference type="CDD" id="cd07302">
    <property type="entry name" value="CHD"/>
    <property type="match status" value="1"/>
</dbReference>
<dbReference type="PANTHER" id="PTHR45655:SF2">
    <property type="entry name" value="GUANYLATE CYCLASE SOLUBLE SUBUNIT BETA-1"/>
    <property type="match status" value="1"/>
</dbReference>
<keyword evidence="2" id="KW-0349">Heme</keyword>
<evidence type="ECO:0000313" key="11">
    <source>
        <dbReference type="Proteomes" id="UP000747542"/>
    </source>
</evidence>
<dbReference type="GO" id="GO:0046872">
    <property type="term" value="F:metal ion binding"/>
    <property type="evidence" value="ECO:0007669"/>
    <property type="project" value="UniProtKB-KW"/>
</dbReference>
<feature type="compositionally biased region" description="Basic and acidic residues" evidence="8">
    <location>
        <begin position="339"/>
        <end position="370"/>
    </location>
</feature>
<keyword evidence="3" id="KW-0479">Metal-binding</keyword>
<evidence type="ECO:0000256" key="3">
    <source>
        <dbReference type="ARBA" id="ARBA00022723"/>
    </source>
</evidence>
<evidence type="ECO:0000256" key="5">
    <source>
        <dbReference type="ARBA" id="ARBA00023004"/>
    </source>
</evidence>
<dbReference type="GO" id="GO:0070482">
    <property type="term" value="P:response to oxygen levels"/>
    <property type="evidence" value="ECO:0007669"/>
    <property type="project" value="TreeGrafter"/>
</dbReference>
<feature type="compositionally biased region" description="Basic residues" evidence="8">
    <location>
        <begin position="1"/>
        <end position="13"/>
    </location>
</feature>
<dbReference type="Gene3D" id="3.30.70.1230">
    <property type="entry name" value="Nucleotide cyclase"/>
    <property type="match status" value="1"/>
</dbReference>
<dbReference type="Gene3D" id="3.30.450.260">
    <property type="entry name" value="Haem NO binding associated domain"/>
    <property type="match status" value="1"/>
</dbReference>
<dbReference type="Gene3D" id="6.10.250.780">
    <property type="match status" value="1"/>
</dbReference>
<dbReference type="SMART" id="SM00044">
    <property type="entry name" value="CYCc"/>
    <property type="match status" value="1"/>
</dbReference>